<dbReference type="Gramene" id="AUR62037056-RA">
    <property type="protein sequence ID" value="AUR62037056-RA:cds"/>
    <property type="gene ID" value="AUR62037056"/>
</dbReference>
<accession>A0A803MXX6</accession>
<reference evidence="1" key="2">
    <citation type="submission" date="2021-03" db="UniProtKB">
        <authorList>
            <consortium name="EnsemblPlants"/>
        </authorList>
    </citation>
    <scope>IDENTIFICATION</scope>
</reference>
<protein>
    <submittedName>
        <fullName evidence="1">Uncharacterized protein</fullName>
    </submittedName>
</protein>
<sequence>MLVLNLSCIKFEDHTVSGNVTKSWKAHYNHPYMNFTEVPLMVRDRWFTEFKRTYTWRPEFDAKARREFDKKAGDRLRVTLNQIFKMALHKQVSFMTDTVRAEFINKRKHPDFLKRSNQARDNRLSCQTLEKFDLAIAKYGIMRNYSTWLFHGESLDRPFISNFSESMVENENPTHMDMRQLVHDIYDHRDDDPNIGDNMDEGLPGPNKEAQSFYVLLKDAEEELWLGCKLTKLSFGKACPCCNFETNSQWLDDGHKYCYMGDHRFLGENHPFRWNKDNFNDKEEFRGAPLMLIGAEEFQKIKEMEDFEGSRFDHIFNLVSRDMNDASMVDTSNNIEYDFSVFSQVGKPLGKPITHTIIQMDKLQAQRYVLFNCPDVTEFLQVQGAELKRRSRPRRLTLNAIERLQHDIS</sequence>
<dbReference type="InterPro" id="IPR004242">
    <property type="entry name" value="Transposase_21"/>
</dbReference>
<evidence type="ECO:0000313" key="1">
    <source>
        <dbReference type="EnsemblPlants" id="AUR62037056-RA:cds"/>
    </source>
</evidence>
<dbReference type="Pfam" id="PF02992">
    <property type="entry name" value="Transposase_21"/>
    <property type="match status" value="1"/>
</dbReference>
<dbReference type="Proteomes" id="UP000596660">
    <property type="component" value="Unplaced"/>
</dbReference>
<organism evidence="1 2">
    <name type="scientific">Chenopodium quinoa</name>
    <name type="common">Quinoa</name>
    <dbReference type="NCBI Taxonomy" id="63459"/>
    <lineage>
        <taxon>Eukaryota</taxon>
        <taxon>Viridiplantae</taxon>
        <taxon>Streptophyta</taxon>
        <taxon>Embryophyta</taxon>
        <taxon>Tracheophyta</taxon>
        <taxon>Spermatophyta</taxon>
        <taxon>Magnoliopsida</taxon>
        <taxon>eudicotyledons</taxon>
        <taxon>Gunneridae</taxon>
        <taxon>Pentapetalae</taxon>
        <taxon>Caryophyllales</taxon>
        <taxon>Chenopodiaceae</taxon>
        <taxon>Chenopodioideae</taxon>
        <taxon>Atripliceae</taxon>
        <taxon>Chenopodium</taxon>
    </lineage>
</organism>
<name>A0A803MXX6_CHEQI</name>
<dbReference type="EnsemblPlants" id="AUR62037056-RA">
    <property type="protein sequence ID" value="AUR62037056-RA:cds"/>
    <property type="gene ID" value="AUR62037056"/>
</dbReference>
<dbReference type="AlphaFoldDB" id="A0A803MXX6"/>
<evidence type="ECO:0000313" key="2">
    <source>
        <dbReference type="Proteomes" id="UP000596660"/>
    </source>
</evidence>
<proteinExistence type="predicted"/>
<reference evidence="1" key="1">
    <citation type="journal article" date="2017" name="Nature">
        <title>The genome of Chenopodium quinoa.</title>
        <authorList>
            <person name="Jarvis D.E."/>
            <person name="Ho Y.S."/>
            <person name="Lightfoot D.J."/>
            <person name="Schmoeckel S.M."/>
            <person name="Li B."/>
            <person name="Borm T.J.A."/>
            <person name="Ohyanagi H."/>
            <person name="Mineta K."/>
            <person name="Michell C.T."/>
            <person name="Saber N."/>
            <person name="Kharbatia N.M."/>
            <person name="Rupper R.R."/>
            <person name="Sharp A.R."/>
            <person name="Dally N."/>
            <person name="Boughton B.A."/>
            <person name="Woo Y.H."/>
            <person name="Gao G."/>
            <person name="Schijlen E.G.W.M."/>
            <person name="Guo X."/>
            <person name="Momin A.A."/>
            <person name="Negrao S."/>
            <person name="Al-Babili S."/>
            <person name="Gehring C."/>
            <person name="Roessner U."/>
            <person name="Jung C."/>
            <person name="Murphy K."/>
            <person name="Arold S.T."/>
            <person name="Gojobori T."/>
            <person name="van der Linden C.G."/>
            <person name="van Loo E.N."/>
            <person name="Jellen E.N."/>
            <person name="Maughan P.J."/>
            <person name="Tester M."/>
        </authorList>
    </citation>
    <scope>NUCLEOTIDE SEQUENCE [LARGE SCALE GENOMIC DNA]</scope>
    <source>
        <strain evidence="1">cv. PI 614886</strain>
    </source>
</reference>
<dbReference type="PANTHER" id="PTHR10775:SF182">
    <property type="entry name" value="TRANSPOSON, EN_SPM-LIKE, TRANSPOSASE-ASSOCIATED DOMAIN PROTEIN-RELATED"/>
    <property type="match status" value="1"/>
</dbReference>
<keyword evidence="2" id="KW-1185">Reference proteome</keyword>
<dbReference type="PANTHER" id="PTHR10775">
    <property type="entry name" value="OS08G0208400 PROTEIN"/>
    <property type="match status" value="1"/>
</dbReference>